<keyword evidence="4" id="KW-0378">Hydrolase</keyword>
<dbReference type="Pfam" id="PF03852">
    <property type="entry name" value="Vsr"/>
    <property type="match status" value="1"/>
</dbReference>
<organism evidence="7 8">
    <name type="scientific">Kordiimonas lipolytica</name>
    <dbReference type="NCBI Taxonomy" id="1662421"/>
    <lineage>
        <taxon>Bacteria</taxon>
        <taxon>Pseudomonadati</taxon>
        <taxon>Pseudomonadota</taxon>
        <taxon>Alphaproteobacteria</taxon>
        <taxon>Kordiimonadales</taxon>
        <taxon>Kordiimonadaceae</taxon>
        <taxon>Kordiimonas</taxon>
    </lineage>
</organism>
<dbReference type="EMBL" id="JBHSCR010000003">
    <property type="protein sequence ID" value="MFC4347079.1"/>
    <property type="molecule type" value="Genomic_DNA"/>
</dbReference>
<dbReference type="InterPro" id="IPR011335">
    <property type="entry name" value="Restrct_endonuc-II-like"/>
</dbReference>
<reference evidence="8" key="1">
    <citation type="journal article" date="2019" name="Int. J. Syst. Evol. Microbiol.">
        <title>The Global Catalogue of Microorganisms (GCM) 10K type strain sequencing project: providing services to taxonomists for standard genome sequencing and annotation.</title>
        <authorList>
            <consortium name="The Broad Institute Genomics Platform"/>
            <consortium name="The Broad Institute Genome Sequencing Center for Infectious Disease"/>
            <person name="Wu L."/>
            <person name="Ma J."/>
        </authorList>
    </citation>
    <scope>NUCLEOTIDE SEQUENCE [LARGE SCALE GENOMIC DNA]</scope>
    <source>
        <strain evidence="8">CGMCC 1.15304</strain>
    </source>
</reference>
<dbReference type="InterPro" id="IPR004603">
    <property type="entry name" value="DNA_mismatch_endonuc_vsr"/>
</dbReference>
<accession>A0ABV8U799</accession>
<evidence type="ECO:0000256" key="4">
    <source>
        <dbReference type="ARBA" id="ARBA00022801"/>
    </source>
</evidence>
<comment type="caution">
    <text evidence="7">The sequence shown here is derived from an EMBL/GenBank/DDBJ whole genome shotgun (WGS) entry which is preliminary data.</text>
</comment>
<dbReference type="SUPFAM" id="SSF52980">
    <property type="entry name" value="Restriction endonuclease-like"/>
    <property type="match status" value="1"/>
</dbReference>
<evidence type="ECO:0000256" key="2">
    <source>
        <dbReference type="ARBA" id="ARBA00022759"/>
    </source>
</evidence>
<evidence type="ECO:0000256" key="6">
    <source>
        <dbReference type="ARBA" id="ARBA00029466"/>
    </source>
</evidence>
<keyword evidence="3" id="KW-0227">DNA damage</keyword>
<comment type="similarity">
    <text evidence="6">Belongs to the Vsr family.</text>
</comment>
<keyword evidence="2 7" id="KW-0255">Endonuclease</keyword>
<evidence type="ECO:0000313" key="7">
    <source>
        <dbReference type="EMBL" id="MFC4347079.1"/>
    </source>
</evidence>
<name>A0ABV8U799_9PROT</name>
<evidence type="ECO:0000256" key="3">
    <source>
        <dbReference type="ARBA" id="ARBA00022763"/>
    </source>
</evidence>
<dbReference type="GO" id="GO:0004519">
    <property type="term" value="F:endonuclease activity"/>
    <property type="evidence" value="ECO:0007669"/>
    <property type="project" value="UniProtKB-KW"/>
</dbReference>
<dbReference type="Gene3D" id="3.40.960.10">
    <property type="entry name" value="VSR Endonuclease"/>
    <property type="match status" value="1"/>
</dbReference>
<keyword evidence="1" id="KW-0540">Nuclease</keyword>
<proteinExistence type="inferred from homology"/>
<sequence>MADIVSREKRSQMMSGIRGTNTKPEILIRKALHAEGFRFRLHDTRLPGKPDLFLPKYRAVIMVQGCFWHGHDCNLFKWPKTRTDFWQKKIGSNRMRDTLVRKELDDLGWRVAEIWECALKGRTRHPFEELIGAVTSWLKSDNPYACFTGNNRERVGSGIGTH</sequence>
<evidence type="ECO:0000256" key="1">
    <source>
        <dbReference type="ARBA" id="ARBA00022722"/>
    </source>
</evidence>
<keyword evidence="8" id="KW-1185">Reference proteome</keyword>
<evidence type="ECO:0000313" key="8">
    <source>
        <dbReference type="Proteomes" id="UP001595776"/>
    </source>
</evidence>
<dbReference type="RefSeq" id="WP_068151181.1">
    <property type="nucleotide sequence ID" value="NZ_JBHSCR010000003.1"/>
</dbReference>
<protein>
    <submittedName>
        <fullName evidence="7">Very short patch repair endonuclease</fullName>
    </submittedName>
</protein>
<keyword evidence="5" id="KW-0234">DNA repair</keyword>
<dbReference type="CDD" id="cd00221">
    <property type="entry name" value="Vsr"/>
    <property type="match status" value="1"/>
</dbReference>
<evidence type="ECO:0000256" key="5">
    <source>
        <dbReference type="ARBA" id="ARBA00023204"/>
    </source>
</evidence>
<gene>
    <name evidence="7" type="ORF">ACFO5Q_04415</name>
</gene>
<dbReference type="NCBIfam" id="TIGR00632">
    <property type="entry name" value="vsr"/>
    <property type="match status" value="1"/>
</dbReference>
<dbReference type="Proteomes" id="UP001595776">
    <property type="component" value="Unassembled WGS sequence"/>
</dbReference>